<dbReference type="AlphaFoldDB" id="A0A3N2RDR2"/>
<dbReference type="Proteomes" id="UP000275910">
    <property type="component" value="Unassembled WGS sequence"/>
</dbReference>
<reference evidence="1 2" key="1">
    <citation type="submission" date="2018-10" db="EMBL/GenBank/DDBJ databases">
        <title>The genome of Lysobacter enzymogenes OH11.</title>
        <authorList>
            <person name="Liu F."/>
            <person name="Zhao Y."/>
            <person name="Qian G."/>
            <person name="Chen Y."/>
            <person name="Xu H."/>
        </authorList>
    </citation>
    <scope>NUCLEOTIDE SEQUENCE [LARGE SCALE GENOMIC DNA]</scope>
    <source>
        <strain evidence="1 2">OH11</strain>
    </source>
</reference>
<name>A0A3N2RDR2_LYSEN</name>
<comment type="caution">
    <text evidence="1">The sequence shown here is derived from an EMBL/GenBank/DDBJ whole genome shotgun (WGS) entry which is preliminary data.</text>
</comment>
<organism evidence="1 2">
    <name type="scientific">Lysobacter enzymogenes</name>
    <dbReference type="NCBI Taxonomy" id="69"/>
    <lineage>
        <taxon>Bacteria</taxon>
        <taxon>Pseudomonadati</taxon>
        <taxon>Pseudomonadota</taxon>
        <taxon>Gammaproteobacteria</taxon>
        <taxon>Lysobacterales</taxon>
        <taxon>Lysobacteraceae</taxon>
        <taxon>Lysobacter</taxon>
    </lineage>
</organism>
<proteinExistence type="predicted"/>
<gene>
    <name evidence="1" type="ORF">D9T17_17575</name>
</gene>
<evidence type="ECO:0000313" key="1">
    <source>
        <dbReference type="EMBL" id="ROU05516.1"/>
    </source>
</evidence>
<evidence type="ECO:0008006" key="3">
    <source>
        <dbReference type="Google" id="ProtNLM"/>
    </source>
</evidence>
<protein>
    <recommendedName>
        <fullName evidence="3">Nucleotidyl transferase AbiEii/AbiGii toxin family protein</fullName>
    </recommendedName>
</protein>
<dbReference type="Pfam" id="PF08843">
    <property type="entry name" value="AbiEii"/>
    <property type="match status" value="1"/>
</dbReference>
<dbReference type="EMBL" id="RCTY01000044">
    <property type="protein sequence ID" value="ROU05516.1"/>
    <property type="molecule type" value="Genomic_DNA"/>
</dbReference>
<dbReference type="InterPro" id="IPR014942">
    <property type="entry name" value="AbiEii"/>
</dbReference>
<sequence length="370" mass="42191">MGWDCAVPARKPNTWCTTTTWRWTMAGSIWERMTRWLGAQGDKPAAADKTASEVERARAFAREALAAQRVGRTRPIRYPDSTQLSGQGRPDLFDPALKHRSDAFRTGDPAFANDDDRERWYAARASVQAQMLRAIAHSPWRDRLVLRGSVLLHAYLGERARAPGDIDWVVLPDTLKPTDEAAREMLEDLARLLTERETIGPVRIHFDRVGHDDIWTYERAEGRRMTIVWSLDGLPEGQVQFDFVFCERLPQPPAPVGIPLTEGEPVSLLGASAELSLAWKLVWLQTDMWPQGKDLYDAVLLAEHCNMPLRLFVDAIRANADYADWGDDALPDIASWEIDWDNFRIEYPWVEGDLEQWKRRLAAQLVFSRG</sequence>
<accession>A0A3N2RDR2</accession>
<evidence type="ECO:0000313" key="2">
    <source>
        <dbReference type="Proteomes" id="UP000275910"/>
    </source>
</evidence>